<dbReference type="PANTHER" id="PTHR42883:SF2">
    <property type="entry name" value="THYMIDYLYLTRANSFERASE"/>
    <property type="match status" value="1"/>
</dbReference>
<keyword evidence="3" id="KW-1185">Reference proteome</keyword>
<dbReference type="OrthoDB" id="6339427at2759"/>
<dbReference type="SUPFAM" id="SSF53448">
    <property type="entry name" value="Nucleotide-diphospho-sugar transferases"/>
    <property type="match status" value="1"/>
</dbReference>
<name>A0A4P9WAP5_9FUNG</name>
<reference evidence="3" key="1">
    <citation type="journal article" date="2018" name="Nat. Microbiol.">
        <title>Leveraging single-cell genomics to expand the fungal tree of life.</title>
        <authorList>
            <person name="Ahrendt S.R."/>
            <person name="Quandt C.A."/>
            <person name="Ciobanu D."/>
            <person name="Clum A."/>
            <person name="Salamov A."/>
            <person name="Andreopoulos B."/>
            <person name="Cheng J.F."/>
            <person name="Woyke T."/>
            <person name="Pelin A."/>
            <person name="Henrissat B."/>
            <person name="Reynolds N.K."/>
            <person name="Benny G.L."/>
            <person name="Smith M.E."/>
            <person name="James T.Y."/>
            <person name="Grigoriev I.V."/>
        </authorList>
    </citation>
    <scope>NUCLEOTIDE SEQUENCE [LARGE SCALE GENOMIC DNA]</scope>
</reference>
<dbReference type="Gene3D" id="3.90.550.10">
    <property type="entry name" value="Spore Coat Polysaccharide Biosynthesis Protein SpsA, Chain A"/>
    <property type="match status" value="1"/>
</dbReference>
<dbReference type="InterPro" id="IPR029044">
    <property type="entry name" value="Nucleotide-diphossugar_trans"/>
</dbReference>
<evidence type="ECO:0000313" key="2">
    <source>
        <dbReference type="EMBL" id="RKO88228.1"/>
    </source>
</evidence>
<feature type="domain" description="Nucleotidyl transferase" evidence="1">
    <location>
        <begin position="39"/>
        <end position="282"/>
    </location>
</feature>
<dbReference type="GO" id="GO:0016740">
    <property type="term" value="F:transferase activity"/>
    <property type="evidence" value="ECO:0007669"/>
    <property type="project" value="UniProtKB-KW"/>
</dbReference>
<dbReference type="Proteomes" id="UP000269721">
    <property type="component" value="Unassembled WGS sequence"/>
</dbReference>
<keyword evidence="2" id="KW-0808">Transferase</keyword>
<organism evidence="2 3">
    <name type="scientific">Blyttiomyces helicus</name>
    <dbReference type="NCBI Taxonomy" id="388810"/>
    <lineage>
        <taxon>Eukaryota</taxon>
        <taxon>Fungi</taxon>
        <taxon>Fungi incertae sedis</taxon>
        <taxon>Chytridiomycota</taxon>
        <taxon>Chytridiomycota incertae sedis</taxon>
        <taxon>Chytridiomycetes</taxon>
        <taxon>Chytridiomycetes incertae sedis</taxon>
        <taxon>Blyttiomyces</taxon>
    </lineage>
</organism>
<dbReference type="InterPro" id="IPR005835">
    <property type="entry name" value="NTP_transferase_dom"/>
</dbReference>
<gene>
    <name evidence="2" type="ORF">BDK51DRAFT_43111</name>
</gene>
<evidence type="ECO:0000259" key="1">
    <source>
        <dbReference type="Pfam" id="PF00483"/>
    </source>
</evidence>
<protein>
    <submittedName>
        <fullName evidence="2">Nucleotide-diphospho-sugar transferase</fullName>
    </submittedName>
</protein>
<sequence>MSTPPHQPPAVLFLAAGYGTRLERDILSDPTGHFTHLVGISKALLPLANQPLLSHWLALLSAQLPAFSPARDVHIICNSRTYPQFAQWANVAGIPASHVLDDGSESNEGRVGAVGDLALAVKEFGFVEGGRDVVVVAGDTLFLRDFDVGAFVAAAGKTEGCLVTSYRVRDEQVAKCGILEVEEGEEEGEGRPRRIVGFVEKPLPTETASRLACPCFYYLKAQSLHLLEEFLKEKRGEGAALADMDATGKFVGWLVQKSPVYAASVSGRLDIGGLESYIQADSYVSRP</sequence>
<dbReference type="AlphaFoldDB" id="A0A4P9WAP5"/>
<evidence type="ECO:0000313" key="3">
    <source>
        <dbReference type="Proteomes" id="UP000269721"/>
    </source>
</evidence>
<proteinExistence type="predicted"/>
<dbReference type="Pfam" id="PF00483">
    <property type="entry name" value="NTP_transferase"/>
    <property type="match status" value="1"/>
</dbReference>
<dbReference type="PANTHER" id="PTHR42883">
    <property type="entry name" value="GLUCOSE-1-PHOSPHATE THYMIDYLTRANSFERASE"/>
    <property type="match status" value="1"/>
</dbReference>
<accession>A0A4P9WAP5</accession>
<dbReference type="EMBL" id="KZ996854">
    <property type="protein sequence ID" value="RKO88228.1"/>
    <property type="molecule type" value="Genomic_DNA"/>
</dbReference>